<evidence type="ECO:0000313" key="2">
    <source>
        <dbReference type="EMBL" id="CAD2213387.1"/>
    </source>
</evidence>
<organism evidence="2 3">
    <name type="scientific">Angomonas deanei</name>
    <dbReference type="NCBI Taxonomy" id="59799"/>
    <lineage>
        <taxon>Eukaryota</taxon>
        <taxon>Discoba</taxon>
        <taxon>Euglenozoa</taxon>
        <taxon>Kinetoplastea</taxon>
        <taxon>Metakinetoplastina</taxon>
        <taxon>Trypanosomatida</taxon>
        <taxon>Trypanosomatidae</taxon>
        <taxon>Strigomonadinae</taxon>
        <taxon>Angomonas</taxon>
    </lineage>
</organism>
<dbReference type="EMBL" id="LR877145">
    <property type="protein sequence ID" value="CAD2213387.1"/>
    <property type="molecule type" value="Genomic_DNA"/>
</dbReference>
<dbReference type="OrthoDB" id="266987at2759"/>
<evidence type="ECO:0000256" key="1">
    <source>
        <dbReference type="SAM" id="MobiDB-lite"/>
    </source>
</evidence>
<reference evidence="2 3" key="1">
    <citation type="submission" date="2020-08" db="EMBL/GenBank/DDBJ databases">
        <authorList>
            <person name="Newling K."/>
            <person name="Davey J."/>
            <person name="Forrester S."/>
        </authorList>
    </citation>
    <scope>NUCLEOTIDE SEQUENCE [LARGE SCALE GENOMIC DNA]</scope>
    <source>
        <strain evidence="3">Crithidia deanei Carvalho (ATCC PRA-265)</strain>
    </source>
</reference>
<feature type="region of interest" description="Disordered" evidence="1">
    <location>
        <begin position="125"/>
        <end position="159"/>
    </location>
</feature>
<evidence type="ECO:0000313" key="3">
    <source>
        <dbReference type="Proteomes" id="UP000515908"/>
    </source>
</evidence>
<accession>A0A7G2C3U1</accession>
<sequence>MEQNGSVTKEPTAIGLKDREEEEERERKRKQIAYIQKKRNQSKNRFDQVENMYSKAMERRLKAMEHITNDPPADRLVGRNMVSHIPAAQMKRSTYTKVADTPPVNAPQPSTRHNDNVQMFLTELDSTDDGPMQGRRSPRPTRSANQNDEIAAEMGTSQREKLVDEHAENWRELGYDVVLVDSRGGLQTSKKDTKTAPREAKKKGTAYDEYAWMKLAPMPPVCLVQKRLVDDGVNDKFSQSKSSSKRGPR</sequence>
<dbReference type="Proteomes" id="UP000515908">
    <property type="component" value="Chromosome 01"/>
</dbReference>
<dbReference type="VEuPathDB" id="TriTrypDB:ADEAN_000082800"/>
<protein>
    <submittedName>
        <fullName evidence="2">Uncharacterized protein</fullName>
    </submittedName>
</protein>
<dbReference type="AlphaFoldDB" id="A0A7G2C3U1"/>
<proteinExistence type="predicted"/>
<feature type="region of interest" description="Disordered" evidence="1">
    <location>
        <begin position="1"/>
        <end position="29"/>
    </location>
</feature>
<gene>
    <name evidence="2" type="ORF">ADEAN_000082800</name>
</gene>
<keyword evidence="3" id="KW-1185">Reference proteome</keyword>
<name>A0A7G2C3U1_9TRYP</name>